<comment type="subcellular location">
    <subcellularLocation>
        <location evidence="1">Membrane</location>
        <topology evidence="1">Multi-pass membrane protein</topology>
    </subcellularLocation>
</comment>
<feature type="transmembrane region" description="Helical" evidence="9">
    <location>
        <begin position="96"/>
        <end position="117"/>
    </location>
</feature>
<evidence type="ECO:0000256" key="4">
    <source>
        <dbReference type="ARBA" id="ARBA00022692"/>
    </source>
</evidence>
<evidence type="ECO:0000256" key="1">
    <source>
        <dbReference type="ARBA" id="ARBA00004141"/>
    </source>
</evidence>
<evidence type="ECO:0000256" key="6">
    <source>
        <dbReference type="ARBA" id="ARBA00023136"/>
    </source>
</evidence>
<feature type="domain" description="Major facilitator superfamily (MFS) profile" evidence="10">
    <location>
        <begin position="3"/>
        <end position="434"/>
    </location>
</feature>
<dbReference type="RefSeq" id="XP_035340868.1">
    <property type="nucleotide sequence ID" value="XM_035484975.1"/>
</dbReference>
<dbReference type="FunFam" id="1.20.1250.20:FF:000134">
    <property type="entry name" value="MFS sugar transporter protein"/>
    <property type="match status" value="1"/>
</dbReference>
<dbReference type="GeneID" id="55989287"/>
<keyword evidence="3 7" id="KW-0813">Transport</keyword>
<feature type="transmembrane region" description="Helical" evidence="9">
    <location>
        <begin position="347"/>
        <end position="369"/>
    </location>
</feature>
<feature type="transmembrane region" description="Helical" evidence="9">
    <location>
        <begin position="161"/>
        <end position="183"/>
    </location>
</feature>
<evidence type="ECO:0000256" key="9">
    <source>
        <dbReference type="SAM" id="Phobius"/>
    </source>
</evidence>
<keyword evidence="6 9" id="KW-0472">Membrane</keyword>
<keyword evidence="12" id="KW-1185">Reference proteome</keyword>
<organism evidence="11 12">
    <name type="scientific">Talaromyces rugulosus</name>
    <name type="common">Penicillium rugulosum</name>
    <dbReference type="NCBI Taxonomy" id="121627"/>
    <lineage>
        <taxon>Eukaryota</taxon>
        <taxon>Fungi</taxon>
        <taxon>Dikarya</taxon>
        <taxon>Ascomycota</taxon>
        <taxon>Pezizomycotina</taxon>
        <taxon>Eurotiomycetes</taxon>
        <taxon>Eurotiomycetidae</taxon>
        <taxon>Eurotiales</taxon>
        <taxon>Trichocomaceae</taxon>
        <taxon>Talaromyces</taxon>
        <taxon>Talaromyces sect. Islandici</taxon>
    </lineage>
</organism>
<feature type="transmembrane region" description="Helical" evidence="9">
    <location>
        <begin position="249"/>
        <end position="268"/>
    </location>
</feature>
<evidence type="ECO:0000256" key="2">
    <source>
        <dbReference type="ARBA" id="ARBA00010992"/>
    </source>
</evidence>
<evidence type="ECO:0000256" key="5">
    <source>
        <dbReference type="ARBA" id="ARBA00022989"/>
    </source>
</evidence>
<dbReference type="InterPro" id="IPR005828">
    <property type="entry name" value="MFS_sugar_transport-like"/>
</dbReference>
<dbReference type="PANTHER" id="PTHR48022">
    <property type="entry name" value="PLASTIDIC GLUCOSE TRANSPORTER 4"/>
    <property type="match status" value="1"/>
</dbReference>
<accession>A0A7H8QL83</accession>
<keyword evidence="5 9" id="KW-1133">Transmembrane helix</keyword>
<reference evidence="12" key="1">
    <citation type="submission" date="2020-06" db="EMBL/GenBank/DDBJ databases">
        <title>A chromosome-scale genome assembly of Talaromyces rugulosus W13939.</title>
        <authorList>
            <person name="Wang B."/>
            <person name="Guo L."/>
            <person name="Ye K."/>
            <person name="Wang L."/>
        </authorList>
    </citation>
    <scope>NUCLEOTIDE SEQUENCE [LARGE SCALE GENOMIC DNA]</scope>
    <source>
        <strain evidence="12">W13939</strain>
    </source>
</reference>
<dbReference type="Pfam" id="PF00083">
    <property type="entry name" value="Sugar_tr"/>
    <property type="match status" value="1"/>
</dbReference>
<dbReference type="GO" id="GO:0016020">
    <property type="term" value="C:membrane"/>
    <property type="evidence" value="ECO:0007669"/>
    <property type="project" value="UniProtKB-SubCell"/>
</dbReference>
<dbReference type="InterPro" id="IPR036259">
    <property type="entry name" value="MFS_trans_sf"/>
</dbReference>
<dbReference type="NCBIfam" id="TIGR00879">
    <property type="entry name" value="SP"/>
    <property type="match status" value="1"/>
</dbReference>
<dbReference type="InterPro" id="IPR003663">
    <property type="entry name" value="Sugar/inositol_transpt"/>
</dbReference>
<comment type="similarity">
    <text evidence="2 7">Belongs to the major facilitator superfamily. Sugar transporter (TC 2.A.1.1) family.</text>
</comment>
<dbReference type="AlphaFoldDB" id="A0A7H8QL83"/>
<sequence length="508" mass="55852">MLISAAGGMGFLLFGYDQGVMGGIISSESFVKQFNNPSTLQQGLITGLYDIGCLFGSLFTFVTGEALGRRRSIYVGCVIVMVGTILQATAQVIPHLIVGRIVTGVGVGIMTSIVPTWQSEVSAANERGIYLTLQSGNINTGFVLSNWITLGASYATTEFQWIFPICVQLIFALYLLVNVPFLVESPRWVANHRSVEEATKIIARLQDRDEDHEDVLKVRDEICRALEEEGHISWFDLFRNGGQQNFRRMLLGFGVLYMQQLTGINSIAYYMPVVLGEYLPLSSSMTHIIAAVAATQYLFFSFLPVVFIEKVGRRTIMLWGAAALMLFSALIAVGFNVPGQGGAIMTVIMYCLFYDAFGMSYLNVPWMYAPEINSLKLRSKGAAIASASNWLFNGIVVTITPSTLAAIGYKYYVVWAVFNASFIPMVYFLYPETKGLSLEQIDHIFEGRGQGWSCLTQGVRESIKGAAAIEAARPEHLRLRDAENALQDSSGSVGDKDVPTSVNLEHAN</sequence>
<feature type="transmembrane region" description="Helical" evidence="9">
    <location>
        <begin position="46"/>
        <end position="66"/>
    </location>
</feature>
<dbReference type="Gene3D" id="1.20.1250.20">
    <property type="entry name" value="MFS general substrate transporter like domains"/>
    <property type="match status" value="1"/>
</dbReference>
<dbReference type="InterPro" id="IPR050360">
    <property type="entry name" value="MFS_Sugar_Transporters"/>
</dbReference>
<evidence type="ECO:0000256" key="3">
    <source>
        <dbReference type="ARBA" id="ARBA00022448"/>
    </source>
</evidence>
<evidence type="ECO:0000313" key="12">
    <source>
        <dbReference type="Proteomes" id="UP000509510"/>
    </source>
</evidence>
<dbReference type="PROSITE" id="PS50850">
    <property type="entry name" value="MFS"/>
    <property type="match status" value="1"/>
</dbReference>
<dbReference type="SUPFAM" id="SSF103473">
    <property type="entry name" value="MFS general substrate transporter"/>
    <property type="match status" value="1"/>
</dbReference>
<dbReference type="GO" id="GO:0005351">
    <property type="term" value="F:carbohydrate:proton symporter activity"/>
    <property type="evidence" value="ECO:0007669"/>
    <property type="project" value="TreeGrafter"/>
</dbReference>
<evidence type="ECO:0000313" key="11">
    <source>
        <dbReference type="EMBL" id="QKX54689.1"/>
    </source>
</evidence>
<feature type="transmembrane region" description="Helical" evidence="9">
    <location>
        <begin position="315"/>
        <end position="335"/>
    </location>
</feature>
<feature type="transmembrane region" description="Helical" evidence="9">
    <location>
        <begin position="381"/>
        <end position="400"/>
    </location>
</feature>
<proteinExistence type="inferred from homology"/>
<dbReference type="InterPro" id="IPR020846">
    <property type="entry name" value="MFS_dom"/>
</dbReference>
<feature type="transmembrane region" description="Helical" evidence="9">
    <location>
        <begin position="73"/>
        <end position="90"/>
    </location>
</feature>
<dbReference type="PRINTS" id="PR00171">
    <property type="entry name" value="SUGRTRNSPORT"/>
</dbReference>
<keyword evidence="4 9" id="KW-0812">Transmembrane</keyword>
<protein>
    <recommendedName>
        <fullName evidence="10">Major facilitator superfamily (MFS) profile domain-containing protein</fullName>
    </recommendedName>
</protein>
<dbReference type="PANTHER" id="PTHR48022:SF28">
    <property type="entry name" value="MAJOR FACILITATOR SUPERFAMILY (MFS) PROFILE DOMAIN-CONTAINING PROTEIN-RELATED"/>
    <property type="match status" value="1"/>
</dbReference>
<feature type="transmembrane region" description="Helical" evidence="9">
    <location>
        <begin position="288"/>
        <end position="308"/>
    </location>
</feature>
<feature type="transmembrane region" description="Helical" evidence="9">
    <location>
        <begin position="412"/>
        <end position="430"/>
    </location>
</feature>
<name>A0A7H8QL83_TALRU</name>
<dbReference type="KEGG" id="trg:TRUGW13939_01777"/>
<dbReference type="Proteomes" id="UP000509510">
    <property type="component" value="Chromosome I"/>
</dbReference>
<evidence type="ECO:0000256" key="7">
    <source>
        <dbReference type="RuleBase" id="RU003346"/>
    </source>
</evidence>
<evidence type="ECO:0000259" key="10">
    <source>
        <dbReference type="PROSITE" id="PS50850"/>
    </source>
</evidence>
<dbReference type="EMBL" id="CP055898">
    <property type="protein sequence ID" value="QKX54689.1"/>
    <property type="molecule type" value="Genomic_DNA"/>
</dbReference>
<evidence type="ECO:0000256" key="8">
    <source>
        <dbReference type="SAM" id="MobiDB-lite"/>
    </source>
</evidence>
<dbReference type="OrthoDB" id="6133115at2759"/>
<gene>
    <name evidence="11" type="ORF">TRUGW13939_01777</name>
</gene>
<feature type="region of interest" description="Disordered" evidence="8">
    <location>
        <begin position="486"/>
        <end position="508"/>
    </location>
</feature>
<feature type="transmembrane region" description="Helical" evidence="9">
    <location>
        <begin position="129"/>
        <end position="149"/>
    </location>
</feature>